<protein>
    <submittedName>
        <fullName evidence="3">DUF3862 domain-containing protein</fullName>
    </submittedName>
</protein>
<feature type="signal peptide" evidence="2">
    <location>
        <begin position="1"/>
        <end position="24"/>
    </location>
</feature>
<dbReference type="Gene3D" id="3.30.1450.10">
    <property type="match status" value="2"/>
</dbReference>
<proteinExistence type="predicted"/>
<gene>
    <name evidence="3" type="ORF">ACFFLI_02975</name>
</gene>
<keyword evidence="1 2" id="KW-0732">Signal</keyword>
<evidence type="ECO:0000256" key="1">
    <source>
        <dbReference type="ARBA" id="ARBA00022729"/>
    </source>
</evidence>
<dbReference type="Pfam" id="PF12978">
    <property type="entry name" value="DUF3862"/>
    <property type="match status" value="1"/>
</dbReference>
<evidence type="ECO:0000256" key="2">
    <source>
        <dbReference type="SAM" id="SignalP"/>
    </source>
</evidence>
<dbReference type="InterPro" id="IPR037873">
    <property type="entry name" value="BamE-like"/>
</dbReference>
<evidence type="ECO:0000313" key="3">
    <source>
        <dbReference type="EMBL" id="MFB9768835.1"/>
    </source>
</evidence>
<dbReference type="PROSITE" id="PS51257">
    <property type="entry name" value="PROKAR_LIPOPROTEIN"/>
    <property type="match status" value="1"/>
</dbReference>
<sequence>MQKFITLLGVALLAVIVAACQSQATPPVTQPNVTRVASTKASQPTPKVSLTNFSRIQVAIKAEDHASSIEQVRALFGKPDQIQTTTNDGQTVKHYVWTETDSSLAGADVHVWLIDGTVVDKAYHHAEFGRNRELTQDALTKLETGSTIEKVIARFGPPNAVAMAGTAHDNTQILTYRNIQALPQTEIGFVFKQNQLTATLKNGQTMS</sequence>
<keyword evidence="4" id="KW-1185">Reference proteome</keyword>
<organism evidence="3 4">
    <name type="scientific">Lactiplantibacillus modestisalitolerans</name>
    <dbReference type="NCBI Taxonomy" id="1457219"/>
    <lineage>
        <taxon>Bacteria</taxon>
        <taxon>Bacillati</taxon>
        <taxon>Bacillota</taxon>
        <taxon>Bacilli</taxon>
        <taxon>Lactobacillales</taxon>
        <taxon>Lactobacillaceae</taxon>
        <taxon>Lactiplantibacillus</taxon>
    </lineage>
</organism>
<dbReference type="Proteomes" id="UP001589691">
    <property type="component" value="Unassembled WGS sequence"/>
</dbReference>
<evidence type="ECO:0000313" key="4">
    <source>
        <dbReference type="Proteomes" id="UP001589691"/>
    </source>
</evidence>
<accession>A0ABV5WSN2</accession>
<dbReference type="EMBL" id="JBHLZY010000005">
    <property type="protein sequence ID" value="MFB9768835.1"/>
    <property type="molecule type" value="Genomic_DNA"/>
</dbReference>
<dbReference type="RefSeq" id="WP_170177453.1">
    <property type="nucleotide sequence ID" value="NZ_BJEA01000021.1"/>
</dbReference>
<feature type="chain" id="PRO_5046948469" evidence="2">
    <location>
        <begin position="25"/>
        <end position="207"/>
    </location>
</feature>
<comment type="caution">
    <text evidence="3">The sequence shown here is derived from an EMBL/GenBank/DDBJ whole genome shotgun (WGS) entry which is preliminary data.</text>
</comment>
<reference evidence="3 4" key="1">
    <citation type="submission" date="2024-09" db="EMBL/GenBank/DDBJ databases">
        <authorList>
            <person name="Sun Q."/>
            <person name="Mori K."/>
        </authorList>
    </citation>
    <scope>NUCLEOTIDE SEQUENCE [LARGE SCALE GENOMIC DNA]</scope>
    <source>
        <strain evidence="3 4">TBRC 4576</strain>
    </source>
</reference>
<name>A0ABV5WSN2_9LACO</name>
<dbReference type="InterPro" id="IPR024418">
    <property type="entry name" value="DUF3862"/>
</dbReference>